<dbReference type="AlphaFoldDB" id="A0AAV4VIL3"/>
<feature type="compositionally biased region" description="Basic residues" evidence="1">
    <location>
        <begin position="118"/>
        <end position="128"/>
    </location>
</feature>
<protein>
    <submittedName>
        <fullName evidence="2">Uncharacterized protein</fullName>
    </submittedName>
</protein>
<organism evidence="2 3">
    <name type="scientific">Caerostris darwini</name>
    <dbReference type="NCBI Taxonomy" id="1538125"/>
    <lineage>
        <taxon>Eukaryota</taxon>
        <taxon>Metazoa</taxon>
        <taxon>Ecdysozoa</taxon>
        <taxon>Arthropoda</taxon>
        <taxon>Chelicerata</taxon>
        <taxon>Arachnida</taxon>
        <taxon>Araneae</taxon>
        <taxon>Araneomorphae</taxon>
        <taxon>Entelegynae</taxon>
        <taxon>Araneoidea</taxon>
        <taxon>Araneidae</taxon>
        <taxon>Caerostris</taxon>
    </lineage>
</organism>
<name>A0AAV4VIL3_9ARAC</name>
<sequence>MTSELGCSKYAVSSHLTWQCVSLFQYYGLKSFVQTTKKLYDYDYNHPSEVKRYNQSFLKMHNEKALKTEQAAYEEYLKFSADTLPDHLITLPSDKRRYYYIPEQHLLWFWRKNAPLKGKPHRSGKKKENKKESNTKEATPVTPAEQPPKKTPIKVVVG</sequence>
<reference evidence="2 3" key="1">
    <citation type="submission" date="2021-06" db="EMBL/GenBank/DDBJ databases">
        <title>Caerostris darwini draft genome.</title>
        <authorList>
            <person name="Kono N."/>
            <person name="Arakawa K."/>
        </authorList>
    </citation>
    <scope>NUCLEOTIDE SEQUENCE [LARGE SCALE GENOMIC DNA]</scope>
</reference>
<gene>
    <name evidence="2" type="ORF">CDAR_60821</name>
</gene>
<accession>A0AAV4VIL3</accession>
<evidence type="ECO:0000313" key="2">
    <source>
        <dbReference type="EMBL" id="GIY69986.1"/>
    </source>
</evidence>
<evidence type="ECO:0000313" key="3">
    <source>
        <dbReference type="Proteomes" id="UP001054837"/>
    </source>
</evidence>
<dbReference type="EMBL" id="BPLQ01013128">
    <property type="protein sequence ID" value="GIY69986.1"/>
    <property type="molecule type" value="Genomic_DNA"/>
</dbReference>
<evidence type="ECO:0000256" key="1">
    <source>
        <dbReference type="SAM" id="MobiDB-lite"/>
    </source>
</evidence>
<keyword evidence="3" id="KW-1185">Reference proteome</keyword>
<comment type="caution">
    <text evidence="2">The sequence shown here is derived from an EMBL/GenBank/DDBJ whole genome shotgun (WGS) entry which is preliminary data.</text>
</comment>
<proteinExistence type="predicted"/>
<feature type="region of interest" description="Disordered" evidence="1">
    <location>
        <begin position="117"/>
        <end position="158"/>
    </location>
</feature>
<dbReference type="Proteomes" id="UP001054837">
    <property type="component" value="Unassembled WGS sequence"/>
</dbReference>